<dbReference type="AlphaFoldDB" id="A0A1M6PI89"/>
<dbReference type="InterPro" id="IPR009537">
    <property type="entry name" value="DUF1156"/>
</dbReference>
<feature type="domain" description="DUF1156" evidence="6">
    <location>
        <begin position="17"/>
        <end position="79"/>
    </location>
</feature>
<protein>
    <submittedName>
        <fullName evidence="7">Adenine-specific DNA methylase, contains a Zn-ribbon domain</fullName>
    </submittedName>
</protein>
<name>A0A1M6PI89_9FIRM</name>
<evidence type="ECO:0000313" key="8">
    <source>
        <dbReference type="Proteomes" id="UP000184082"/>
    </source>
</evidence>
<reference evidence="7 8" key="1">
    <citation type="submission" date="2016-11" db="EMBL/GenBank/DDBJ databases">
        <authorList>
            <person name="Jaros S."/>
            <person name="Januszkiewicz K."/>
            <person name="Wedrychowicz H."/>
        </authorList>
    </citation>
    <scope>NUCLEOTIDE SEQUENCE [LARGE SCALE GENOMIC DNA]</scope>
    <source>
        <strain evidence="7 8">DSM 14501</strain>
    </source>
</reference>
<gene>
    <name evidence="7" type="ORF">SAMN02745883_01216</name>
</gene>
<evidence type="ECO:0000256" key="4">
    <source>
        <dbReference type="ARBA" id="ARBA00022747"/>
    </source>
</evidence>
<dbReference type="Pfam" id="PF01555">
    <property type="entry name" value="N6_N4_Mtase"/>
    <property type="match status" value="1"/>
</dbReference>
<dbReference type="InterPro" id="IPR001091">
    <property type="entry name" value="RM_Methyltransferase"/>
</dbReference>
<feature type="domain" description="DNA methylase N-4/N-6" evidence="5">
    <location>
        <begin position="479"/>
        <end position="634"/>
    </location>
</feature>
<keyword evidence="4" id="KW-0680">Restriction system</keyword>
<dbReference type="InterPro" id="IPR029063">
    <property type="entry name" value="SAM-dependent_MTases_sf"/>
</dbReference>
<dbReference type="PROSITE" id="PS00092">
    <property type="entry name" value="N6_MTASE"/>
    <property type="match status" value="1"/>
</dbReference>
<dbReference type="RefSeq" id="WP_072966606.1">
    <property type="nucleotide sequence ID" value="NZ_FRAJ01000008.1"/>
</dbReference>
<keyword evidence="2 7" id="KW-0489">Methyltransferase</keyword>
<dbReference type="GO" id="GO:0008170">
    <property type="term" value="F:N-methyltransferase activity"/>
    <property type="evidence" value="ECO:0007669"/>
    <property type="project" value="InterPro"/>
</dbReference>
<dbReference type="InterPro" id="IPR002052">
    <property type="entry name" value="DNA_methylase_N6_adenine_CS"/>
</dbReference>
<dbReference type="GO" id="GO:0009307">
    <property type="term" value="P:DNA restriction-modification system"/>
    <property type="evidence" value="ECO:0007669"/>
    <property type="project" value="UniProtKB-KW"/>
</dbReference>
<evidence type="ECO:0000313" key="7">
    <source>
        <dbReference type="EMBL" id="SHK07637.1"/>
    </source>
</evidence>
<keyword evidence="8" id="KW-1185">Reference proteome</keyword>
<dbReference type="Pfam" id="PF06634">
    <property type="entry name" value="DUF1156"/>
    <property type="match status" value="1"/>
</dbReference>
<evidence type="ECO:0000259" key="6">
    <source>
        <dbReference type="Pfam" id="PF06634"/>
    </source>
</evidence>
<dbReference type="GO" id="GO:0032259">
    <property type="term" value="P:methylation"/>
    <property type="evidence" value="ECO:0007669"/>
    <property type="project" value="UniProtKB-KW"/>
</dbReference>
<dbReference type="EMBL" id="FRAJ01000008">
    <property type="protein sequence ID" value="SHK07637.1"/>
    <property type="molecule type" value="Genomic_DNA"/>
</dbReference>
<evidence type="ECO:0000256" key="3">
    <source>
        <dbReference type="ARBA" id="ARBA00022679"/>
    </source>
</evidence>
<dbReference type="PRINTS" id="PR00508">
    <property type="entry name" value="S21N4MTFRASE"/>
</dbReference>
<accession>A0A1M6PI89</accession>
<dbReference type="SUPFAM" id="SSF53335">
    <property type="entry name" value="S-adenosyl-L-methionine-dependent methyltransferases"/>
    <property type="match status" value="2"/>
</dbReference>
<sequence length="682" mass="79900">MCNKIDFTKKTLIENILPIKQISELAIKEGNSKKPVYTIHKWWARRLGSVVRALLIGTLLPYDASEDEFWNKFYSKNEVNITVMDPFMGGGTCLIESKKIGAKTIGVDIDTLACFITKKELQECNITKIKKYLNDLYNKVGKKIEYYYTVEVDGKKYPIINVFWVYEISCPKCNYIFQSHPHYKLYYNKKKKEKYVFCKKCGKIHKIEYSNRYLKCNNCHEVTEVDKGTYNRGFCICPSCNEKFRLIEQVSGQKSLRMFALEYLKGEQRIFKEISENDVNLYKEAESEYKKIKDNLIIPQADIIKSNSTDKRPITHGYTKYKELFNKRQLLSLAILYREILNIEDEDIKEWFLIAFSDSLASNNLLCNYAYGYRKLTPLFGIHAYTVPVRPVENNVWGTKIGRGTFIKTINKVIEAKKFCRKPYESKYISGKLVKEYTGESIKSKVTYKPKKFYNNSEYDTLILNRSSRNLDQVKDKSVDLILTDPPYYDNLNYSELANFYYQWIKNEIQINPNKSINDALFANKLIDDYHSKFEKGLTSVFKECFRILKDDGLMVFSYHHNKEEAWSALGNAIKDSGFVITNVFPIRSEGSSGYHSSDEAIKWDSIIVARKKDWNYNMLLNEPLEKIINKYRDYILDNKLKMKPCDILSFYRSIAVMKYTDPNNSLELNILFNNVQNCFKK</sequence>
<dbReference type="Gene3D" id="3.40.50.150">
    <property type="entry name" value="Vaccinia Virus protein VP39"/>
    <property type="match status" value="2"/>
</dbReference>
<comment type="similarity">
    <text evidence="1">Belongs to the N(4)/N(6)-methyltransferase family.</text>
</comment>
<evidence type="ECO:0000256" key="2">
    <source>
        <dbReference type="ARBA" id="ARBA00022603"/>
    </source>
</evidence>
<dbReference type="Proteomes" id="UP000184082">
    <property type="component" value="Unassembled WGS sequence"/>
</dbReference>
<proteinExistence type="inferred from homology"/>
<evidence type="ECO:0000259" key="5">
    <source>
        <dbReference type="Pfam" id="PF01555"/>
    </source>
</evidence>
<dbReference type="InterPro" id="IPR002941">
    <property type="entry name" value="DNA_methylase_N4/N6"/>
</dbReference>
<evidence type="ECO:0000256" key="1">
    <source>
        <dbReference type="ARBA" id="ARBA00006594"/>
    </source>
</evidence>
<organism evidence="7 8">
    <name type="scientific">Caminicella sporogenes DSM 14501</name>
    <dbReference type="NCBI Taxonomy" id="1121266"/>
    <lineage>
        <taxon>Bacteria</taxon>
        <taxon>Bacillati</taxon>
        <taxon>Bacillota</taxon>
        <taxon>Clostridia</taxon>
        <taxon>Peptostreptococcales</taxon>
        <taxon>Caminicellaceae</taxon>
        <taxon>Caminicella</taxon>
    </lineage>
</organism>
<keyword evidence="3" id="KW-0808">Transferase</keyword>
<dbReference type="GO" id="GO:0003677">
    <property type="term" value="F:DNA binding"/>
    <property type="evidence" value="ECO:0007669"/>
    <property type="project" value="InterPro"/>
</dbReference>